<feature type="domain" description="COMM" evidence="1">
    <location>
        <begin position="125"/>
        <end position="195"/>
    </location>
</feature>
<dbReference type="InterPro" id="IPR017920">
    <property type="entry name" value="COMM"/>
</dbReference>
<organism evidence="2 3">
    <name type="scientific">Sitophilus oryzae</name>
    <name type="common">Rice weevil</name>
    <name type="synonym">Curculio oryzae</name>
    <dbReference type="NCBI Taxonomy" id="7048"/>
    <lineage>
        <taxon>Eukaryota</taxon>
        <taxon>Metazoa</taxon>
        <taxon>Ecdysozoa</taxon>
        <taxon>Arthropoda</taxon>
        <taxon>Hexapoda</taxon>
        <taxon>Insecta</taxon>
        <taxon>Pterygota</taxon>
        <taxon>Neoptera</taxon>
        <taxon>Endopterygota</taxon>
        <taxon>Coleoptera</taxon>
        <taxon>Polyphaga</taxon>
        <taxon>Cucujiformia</taxon>
        <taxon>Curculionidae</taxon>
        <taxon>Dryophthorinae</taxon>
        <taxon>Sitophilus</taxon>
    </lineage>
</organism>
<protein>
    <submittedName>
        <fullName evidence="3">Uncharacterized protein LOC115879165</fullName>
    </submittedName>
</protein>
<evidence type="ECO:0000313" key="3">
    <source>
        <dbReference type="RefSeq" id="XP_030751713.1"/>
    </source>
</evidence>
<dbReference type="Pfam" id="PF21672">
    <property type="entry name" value="COMM_HN"/>
    <property type="match status" value="1"/>
</dbReference>
<sequence>MGSLTWITLNPRLKEGINLINNLNNTKFELLLTHISTSDTDELFTENELKKLQDTLKLNESELQLLLQSISYLFKQSNKVILKPTDLQKQLIDILGVEEQKSEIFIKEWTNQTNKDLGSFENRYDVKNISWQINLQTASNFGNRQAKPNARIQLDLSKVTENDKDEKVILEMGEDGLHQLYNTLETIQLRLDNMSKNKN</sequence>
<reference evidence="3" key="1">
    <citation type="submission" date="2025-08" db="UniProtKB">
        <authorList>
            <consortium name="RefSeq"/>
        </authorList>
    </citation>
    <scope>IDENTIFICATION</scope>
    <source>
        <tissue evidence="3">Gonads</tissue>
    </source>
</reference>
<dbReference type="FunCoup" id="A0A6J2XJN5">
    <property type="interactions" value="535"/>
</dbReference>
<evidence type="ECO:0000259" key="1">
    <source>
        <dbReference type="PROSITE" id="PS51269"/>
    </source>
</evidence>
<dbReference type="InParanoid" id="A0A6J2XJN5"/>
<dbReference type="PANTHER" id="PTHR12333">
    <property type="entry name" value="COMM DOMAIN CONTAINING PROTEIN 10"/>
    <property type="match status" value="1"/>
</dbReference>
<dbReference type="GeneID" id="115879165"/>
<dbReference type="InterPro" id="IPR037361">
    <property type="entry name" value="COMMD10"/>
</dbReference>
<dbReference type="AlphaFoldDB" id="A0A6J2XJN5"/>
<dbReference type="RefSeq" id="XP_030751713.1">
    <property type="nucleotide sequence ID" value="XM_030895853.1"/>
</dbReference>
<dbReference type="Proteomes" id="UP000504635">
    <property type="component" value="Unplaced"/>
</dbReference>
<dbReference type="PROSITE" id="PS51269">
    <property type="entry name" value="COMM"/>
    <property type="match status" value="1"/>
</dbReference>
<dbReference type="KEGG" id="soy:115879165"/>
<accession>A0A6J2XJN5</accession>
<name>A0A6J2XJN5_SITOR</name>
<keyword evidence="2" id="KW-1185">Reference proteome</keyword>
<gene>
    <name evidence="3" type="primary">LOC115879165</name>
</gene>
<proteinExistence type="predicted"/>
<dbReference type="OrthoDB" id="77522at2759"/>
<evidence type="ECO:0000313" key="2">
    <source>
        <dbReference type="Proteomes" id="UP000504635"/>
    </source>
</evidence>
<dbReference type="PANTHER" id="PTHR12333:SF0">
    <property type="entry name" value="COMM DOMAIN-CONTAINING PROTEIN 10"/>
    <property type="match status" value="1"/>
</dbReference>
<dbReference type="Pfam" id="PF07258">
    <property type="entry name" value="COMM_domain"/>
    <property type="match status" value="1"/>
</dbReference>